<accession>A0ABY7SMB8</accession>
<proteinExistence type="predicted"/>
<dbReference type="Proteomes" id="UP001219349">
    <property type="component" value="Chromosome"/>
</dbReference>
<evidence type="ECO:0000313" key="2">
    <source>
        <dbReference type="Proteomes" id="UP001219349"/>
    </source>
</evidence>
<dbReference type="RefSeq" id="WP_271882608.1">
    <property type="nucleotide sequence ID" value="NZ_CP067136.1"/>
</dbReference>
<protein>
    <submittedName>
        <fullName evidence="1">Uncharacterized protein</fullName>
    </submittedName>
</protein>
<name>A0ABY7SMB8_9RHOB</name>
<gene>
    <name evidence="1" type="ORF">JHX87_04205</name>
</gene>
<evidence type="ECO:0000313" key="1">
    <source>
        <dbReference type="EMBL" id="WCR08034.1"/>
    </source>
</evidence>
<dbReference type="EMBL" id="CP067136">
    <property type="protein sequence ID" value="WCR08034.1"/>
    <property type="molecule type" value="Genomic_DNA"/>
</dbReference>
<sequence length="73" mass="8197">MVPHLLGPVDGVGDKQMTACRARICRVSPDARQVLSGRDKFDALWQPDFQQPFINLLDLHQQLAFADLSAHLK</sequence>
<reference evidence="1 2" key="1">
    <citation type="submission" date="2021-01" db="EMBL/GenBank/DDBJ databases">
        <title>Biogeographic distribution of Paracoccus.</title>
        <authorList>
            <person name="Hollensteiner J."/>
            <person name="Leineberger J."/>
            <person name="Brinkhoff T."/>
            <person name="Daniel R."/>
        </authorList>
    </citation>
    <scope>NUCLEOTIDE SEQUENCE [LARGE SCALE GENOMIC DNA]</scope>
    <source>
        <strain evidence="1 2">KCTC 22803</strain>
    </source>
</reference>
<organism evidence="1 2">
    <name type="scientific">Paracoccus fistulariae</name>
    <dbReference type="NCBI Taxonomy" id="658446"/>
    <lineage>
        <taxon>Bacteria</taxon>
        <taxon>Pseudomonadati</taxon>
        <taxon>Pseudomonadota</taxon>
        <taxon>Alphaproteobacteria</taxon>
        <taxon>Rhodobacterales</taxon>
        <taxon>Paracoccaceae</taxon>
        <taxon>Paracoccus</taxon>
    </lineage>
</organism>
<keyword evidence="2" id="KW-1185">Reference proteome</keyword>